<feature type="binding site" evidence="10">
    <location>
        <position position="21"/>
    </location>
    <ligand>
        <name>substrate</name>
    </ligand>
</feature>
<evidence type="ECO:0000313" key="13">
    <source>
        <dbReference type="EMBL" id="ABY34767.1"/>
    </source>
</evidence>
<dbReference type="SUPFAM" id="SSF51445">
    <property type="entry name" value="(Trans)glycosidases"/>
    <property type="match status" value="1"/>
</dbReference>
<dbReference type="GO" id="GO:0005829">
    <property type="term" value="C:cytosol"/>
    <property type="evidence" value="ECO:0000318"/>
    <property type="project" value="GO_Central"/>
</dbReference>
<evidence type="ECO:0000256" key="10">
    <source>
        <dbReference type="PIRSR" id="PIRSR617736-2"/>
    </source>
</evidence>
<keyword evidence="4 12" id="KW-0378">Hydrolase</keyword>
<keyword evidence="8" id="KW-0624">Polysaccharide degradation</keyword>
<reference evidence="14" key="1">
    <citation type="journal article" date="2011" name="BMC Genomics">
        <title>Complete genome sequence of the filamentous anoxygenic phototrophic bacterium Chloroflexus aurantiacus.</title>
        <authorList>
            <person name="Tang K.H."/>
            <person name="Barry K."/>
            <person name="Chertkov O."/>
            <person name="Dalin E."/>
            <person name="Han C.S."/>
            <person name="Hauser L.J."/>
            <person name="Honchak B.M."/>
            <person name="Karbach L.E."/>
            <person name="Land M.L."/>
            <person name="Lapidus A."/>
            <person name="Larimer F.W."/>
            <person name="Mikhailova N."/>
            <person name="Pitluck S."/>
            <person name="Pierson B.K."/>
            <person name="Blankenship R.E."/>
        </authorList>
    </citation>
    <scope>NUCLEOTIDE SEQUENCE [LARGE SCALE GENOMIC DNA]</scope>
    <source>
        <strain evidence="14">ATCC 29366 / DSM 635 / J-10-fl</strain>
    </source>
</reference>
<keyword evidence="7 12" id="KW-0326">Glycosidase</keyword>
<evidence type="ECO:0000256" key="3">
    <source>
        <dbReference type="ARBA" id="ARBA00012744"/>
    </source>
</evidence>
<sequence length="462" mass="52743">MSNDIRFPSDFLWGAATAAYQIEGAWNEDGKGESIWDRFVRRPGVIANGDTGDIACDHYHRYEEDLDHMAALGLKAYRFSISWPRIFPTGSGQPNQRGLDFYRRLIDGLHRRHILPVATLYHWDLPQALEDRGGWTQRDTALRFAEYADYLFRTIGGEVALWATHNEPFIQAFYGYGNGENAPGKRVPWRVLAVVHHLLLSHGLAVSAFRAARPQAVRSDMPSPQIGIVLMIWPQYPASQRIADQKAAQRIDGIMNRLFLEPLFCRRYPADMIDHFARRLVFAPIQPGDFEIIGQPIDFLGINTYTRLLNAFTWREPFTMAKQVPGPLPKTAMGWEIYPDCIVEALQKARSYTSLPLYITENGAAFDDPAPGPSDQVVEDPQRVAYLQSHIEACRRAIAAGIDLRGYFVWTLLDNFEWAKGYSKRFGIIYTDYTTQRRVWKRSAFVYRDIIARNGLFGNESS</sequence>
<feature type="binding site" evidence="10">
    <location>
        <position position="305"/>
    </location>
    <ligand>
        <name>substrate</name>
    </ligand>
</feature>
<keyword evidence="5" id="KW-0136">Cellulose degradation</keyword>
<feature type="active site" description="Nucleophile" evidence="9 11">
    <location>
        <position position="361"/>
    </location>
</feature>
<evidence type="ECO:0000256" key="6">
    <source>
        <dbReference type="ARBA" id="ARBA00023277"/>
    </source>
</evidence>
<dbReference type="Proteomes" id="UP000002008">
    <property type="component" value="Chromosome"/>
</dbReference>
<dbReference type="EMBL" id="CP000909">
    <property type="protein sequence ID" value="ABY34767.1"/>
    <property type="molecule type" value="Genomic_DNA"/>
</dbReference>
<dbReference type="PRINTS" id="PR00131">
    <property type="entry name" value="GLHYDRLASE1"/>
</dbReference>
<accession>A9WAY6</accession>
<dbReference type="PROSITE" id="PS00653">
    <property type="entry name" value="GLYCOSYL_HYDROL_F1_2"/>
    <property type="match status" value="1"/>
</dbReference>
<dbReference type="InterPro" id="IPR033132">
    <property type="entry name" value="GH_1_N_CS"/>
</dbReference>
<evidence type="ECO:0000256" key="7">
    <source>
        <dbReference type="ARBA" id="ARBA00023295"/>
    </source>
</evidence>
<dbReference type="PANTHER" id="PTHR10353:SF36">
    <property type="entry name" value="LP05116P"/>
    <property type="match status" value="1"/>
</dbReference>
<dbReference type="RefSeq" id="WP_012257421.1">
    <property type="nucleotide sequence ID" value="NC_010175.1"/>
</dbReference>
<feature type="binding site" evidence="10">
    <location>
        <position position="122"/>
    </location>
    <ligand>
        <name>substrate</name>
    </ligand>
</feature>
<dbReference type="GO" id="GO:0030245">
    <property type="term" value="P:cellulose catabolic process"/>
    <property type="evidence" value="ECO:0007669"/>
    <property type="project" value="UniProtKB-KW"/>
</dbReference>
<evidence type="ECO:0000256" key="9">
    <source>
        <dbReference type="PIRSR" id="PIRSR617736-1"/>
    </source>
</evidence>
<dbReference type="CAZy" id="GH1">
    <property type="family name" value="Glycoside Hydrolase Family 1"/>
</dbReference>
<evidence type="ECO:0000256" key="5">
    <source>
        <dbReference type="ARBA" id="ARBA00023001"/>
    </source>
</evidence>
<dbReference type="EC" id="3.2.1.21" evidence="3 12"/>
<dbReference type="InterPro" id="IPR001360">
    <property type="entry name" value="Glyco_hydro_1"/>
</dbReference>
<evidence type="ECO:0000256" key="2">
    <source>
        <dbReference type="ARBA" id="ARBA00010838"/>
    </source>
</evidence>
<gene>
    <name evidence="13" type="ordered locus">Caur_1548</name>
</gene>
<dbReference type="Gene3D" id="3.20.20.80">
    <property type="entry name" value="Glycosidases"/>
    <property type="match status" value="1"/>
</dbReference>
<evidence type="ECO:0000256" key="12">
    <source>
        <dbReference type="RuleBase" id="RU361175"/>
    </source>
</evidence>
<dbReference type="InParanoid" id="A9WAY6"/>
<dbReference type="FunCoup" id="A9WAY6">
    <property type="interactions" value="202"/>
</dbReference>
<dbReference type="NCBIfam" id="TIGR03356">
    <property type="entry name" value="BGL"/>
    <property type="match status" value="1"/>
</dbReference>
<keyword evidence="14" id="KW-1185">Reference proteome</keyword>
<protein>
    <recommendedName>
        <fullName evidence="3 12">Beta-glucosidase</fullName>
        <ecNumber evidence="3 12">3.2.1.21</ecNumber>
    </recommendedName>
</protein>
<evidence type="ECO:0000313" key="14">
    <source>
        <dbReference type="Proteomes" id="UP000002008"/>
    </source>
</evidence>
<proteinExistence type="inferred from homology"/>
<feature type="active site" description="Proton donor" evidence="9">
    <location>
        <position position="167"/>
    </location>
</feature>
<dbReference type="PATRIC" id="fig|324602.8.peg.1774"/>
<evidence type="ECO:0000256" key="1">
    <source>
        <dbReference type="ARBA" id="ARBA00000448"/>
    </source>
</evidence>
<dbReference type="AlphaFoldDB" id="A9WAY6"/>
<keyword evidence="6" id="KW-0119">Carbohydrate metabolism</keyword>
<dbReference type="FunFam" id="3.20.20.80:FF:000004">
    <property type="entry name" value="Beta-glucosidase 6-phospho-beta-glucosidase"/>
    <property type="match status" value="1"/>
</dbReference>
<dbReference type="GO" id="GO:0016052">
    <property type="term" value="P:carbohydrate catabolic process"/>
    <property type="evidence" value="ECO:0000318"/>
    <property type="project" value="GO_Central"/>
</dbReference>
<dbReference type="PROSITE" id="PS00572">
    <property type="entry name" value="GLYCOSYL_HYDROL_F1_1"/>
    <property type="match status" value="1"/>
</dbReference>
<dbReference type="KEGG" id="cau:Caur_1548"/>
<evidence type="ECO:0000256" key="11">
    <source>
        <dbReference type="PROSITE-ProRule" id="PRU10055"/>
    </source>
</evidence>
<evidence type="ECO:0000256" key="4">
    <source>
        <dbReference type="ARBA" id="ARBA00022801"/>
    </source>
</evidence>
<dbReference type="EnsemblBacteria" id="ABY34767">
    <property type="protein sequence ID" value="ABY34767"/>
    <property type="gene ID" value="Caur_1548"/>
</dbReference>
<dbReference type="InterPro" id="IPR018120">
    <property type="entry name" value="Glyco_hydro_1_AS"/>
</dbReference>
<organism evidence="13 14">
    <name type="scientific">Chloroflexus aurantiacus (strain ATCC 29366 / DSM 635 / J-10-fl)</name>
    <dbReference type="NCBI Taxonomy" id="324602"/>
    <lineage>
        <taxon>Bacteria</taxon>
        <taxon>Bacillati</taxon>
        <taxon>Chloroflexota</taxon>
        <taxon>Chloroflexia</taxon>
        <taxon>Chloroflexales</taxon>
        <taxon>Chloroflexineae</taxon>
        <taxon>Chloroflexaceae</taxon>
        <taxon>Chloroflexus</taxon>
    </lineage>
</organism>
<feature type="binding site" evidence="10">
    <location>
        <begin position="417"/>
        <end position="418"/>
    </location>
    <ligand>
        <name>substrate</name>
    </ligand>
</feature>
<dbReference type="HOGENOM" id="CLU_001859_1_3_0"/>
<dbReference type="InterPro" id="IPR017853">
    <property type="entry name" value="GH"/>
</dbReference>
<feature type="binding site" evidence="10">
    <location>
        <position position="410"/>
    </location>
    <ligand>
        <name>substrate</name>
    </ligand>
</feature>
<name>A9WAY6_CHLAA</name>
<dbReference type="InterPro" id="IPR017736">
    <property type="entry name" value="Glyco_hydro_1_beta-glucosidase"/>
</dbReference>
<dbReference type="eggNOG" id="COG2723">
    <property type="taxonomic scope" value="Bacteria"/>
</dbReference>
<comment type="similarity">
    <text evidence="2 12">Belongs to the glycosyl hydrolase 1 family.</text>
</comment>
<feature type="binding site" evidence="10">
    <location>
        <position position="166"/>
    </location>
    <ligand>
        <name>substrate</name>
    </ligand>
</feature>
<dbReference type="GO" id="GO:0008422">
    <property type="term" value="F:beta-glucosidase activity"/>
    <property type="evidence" value="ECO:0000318"/>
    <property type="project" value="GO_Central"/>
</dbReference>
<dbReference type="Pfam" id="PF00232">
    <property type="entry name" value="Glyco_hydro_1"/>
    <property type="match status" value="1"/>
</dbReference>
<dbReference type="STRING" id="324602.Caur_1548"/>
<evidence type="ECO:0000256" key="8">
    <source>
        <dbReference type="ARBA" id="ARBA00023326"/>
    </source>
</evidence>
<comment type="catalytic activity">
    <reaction evidence="1 12">
        <text>Hydrolysis of terminal, non-reducing beta-D-glucosyl residues with release of beta-D-glucose.</text>
        <dbReference type="EC" id="3.2.1.21"/>
    </reaction>
</comment>
<dbReference type="PANTHER" id="PTHR10353">
    <property type="entry name" value="GLYCOSYL HYDROLASE"/>
    <property type="match status" value="1"/>
</dbReference>